<evidence type="ECO:0000256" key="4">
    <source>
        <dbReference type="SAM" id="Phobius"/>
    </source>
</evidence>
<comment type="similarity">
    <text evidence="1">Belongs to the GDA1/CD39 NTPase family.</text>
</comment>
<dbReference type="InterPro" id="IPR000407">
    <property type="entry name" value="GDA1_CD39_NTPase"/>
</dbReference>
<evidence type="ECO:0000256" key="2">
    <source>
        <dbReference type="ARBA" id="ARBA00022801"/>
    </source>
</evidence>
<organism evidence="5">
    <name type="scientific">Calcidiscus leptoporus</name>
    <dbReference type="NCBI Taxonomy" id="127549"/>
    <lineage>
        <taxon>Eukaryota</taxon>
        <taxon>Haptista</taxon>
        <taxon>Haptophyta</taxon>
        <taxon>Prymnesiophyceae</taxon>
        <taxon>Coccolithales</taxon>
        <taxon>Calcidiscaceae</taxon>
        <taxon>Calcidiscus</taxon>
    </lineage>
</organism>
<dbReference type="AlphaFoldDB" id="A0A7S0IU85"/>
<evidence type="ECO:0000313" key="5">
    <source>
        <dbReference type="EMBL" id="CAD8531555.1"/>
    </source>
</evidence>
<evidence type="ECO:0000256" key="3">
    <source>
        <dbReference type="SAM" id="MobiDB-lite"/>
    </source>
</evidence>
<dbReference type="GO" id="GO:0016787">
    <property type="term" value="F:hydrolase activity"/>
    <property type="evidence" value="ECO:0007669"/>
    <property type="project" value="UniProtKB-KW"/>
</dbReference>
<protein>
    <submittedName>
        <fullName evidence="5">Uncharacterized protein</fullName>
    </submittedName>
</protein>
<feature type="transmembrane region" description="Helical" evidence="4">
    <location>
        <begin position="242"/>
        <end position="264"/>
    </location>
</feature>
<name>A0A7S0IU85_9EUKA</name>
<proteinExistence type="inferred from homology"/>
<keyword evidence="4" id="KW-0472">Membrane</keyword>
<dbReference type="PANTHER" id="PTHR11782">
    <property type="entry name" value="ADENOSINE/GUANOSINE DIPHOSPHATASE"/>
    <property type="match status" value="1"/>
</dbReference>
<dbReference type="Gene3D" id="3.30.420.40">
    <property type="match status" value="1"/>
</dbReference>
<dbReference type="EMBL" id="HBER01013660">
    <property type="protein sequence ID" value="CAD8531555.1"/>
    <property type="molecule type" value="Transcribed_RNA"/>
</dbReference>
<keyword evidence="4" id="KW-1133">Transmembrane helix</keyword>
<dbReference type="Pfam" id="PF01150">
    <property type="entry name" value="GDA1_CD39"/>
    <property type="match status" value="1"/>
</dbReference>
<feature type="region of interest" description="Disordered" evidence="3">
    <location>
        <begin position="284"/>
        <end position="313"/>
    </location>
</feature>
<sequence length="329" mass="35001">MLNTNAANSTHGLAVQNTVLGHPCLLRGDVLRVDETGRPMIDSTAAAGTVYGLGNASACAALVHRLLSSGDKCWSAGGCRDVPTSSFRGRLYGGGNYYYTAVQLGLASAQGEHNVTPEAYSSAASVLCEQPAVNIMLSSNGSAIPWRHARFGCFAGLYISALLEQTHALSSGVAITASIHGTAIDWTLGALLFELALRPKSAATTLLVGDASQWPLACVFVPKGCRGILKAEWVPYWCLLPLGWLLVCVLLAWAIGCASCCACFRRWSRESRPHSSRSHRLRSVSLRSEEFDDNSLDGSLSAPPPDVSASKMSSHLRYTVVRTQDASDA</sequence>
<accession>A0A7S0IU85</accession>
<reference evidence="5" key="1">
    <citation type="submission" date="2021-01" db="EMBL/GenBank/DDBJ databases">
        <authorList>
            <person name="Corre E."/>
            <person name="Pelletier E."/>
            <person name="Niang G."/>
            <person name="Scheremetjew M."/>
            <person name="Finn R."/>
            <person name="Kale V."/>
            <person name="Holt S."/>
            <person name="Cochrane G."/>
            <person name="Meng A."/>
            <person name="Brown T."/>
            <person name="Cohen L."/>
        </authorList>
    </citation>
    <scope>NUCLEOTIDE SEQUENCE</scope>
    <source>
        <strain evidence="5">RCC1130</strain>
    </source>
</reference>
<keyword evidence="4" id="KW-0812">Transmembrane</keyword>
<evidence type="ECO:0000256" key="1">
    <source>
        <dbReference type="ARBA" id="ARBA00009283"/>
    </source>
</evidence>
<keyword evidence="2" id="KW-0378">Hydrolase</keyword>
<dbReference type="Gene3D" id="3.30.420.150">
    <property type="entry name" value="Exopolyphosphatase. Domain 2"/>
    <property type="match status" value="1"/>
</dbReference>
<gene>
    <name evidence="5" type="ORF">CLEP1334_LOCUS6807</name>
</gene>